<keyword evidence="1" id="KW-0805">Transcription regulation</keyword>
<sequence length="217" mass="23595">MTSTAPKLNRDLLSDQIYSQIRDQIVSGELSPGDRVVEFDLSRSLGVSQAPVREAVKRLAHEGLLIHVPRRGSYVAEVRPEEADAARQVRTVVEEIAARAVAAHPEPETIAALRARVEEMRAAAAAHDIGAFRDADIAFHREVCEASGNGFVTRLWTLMEPSLRMWRVVSDPLFTGDWTRMALAHSPMVDAVEAGDADAAGRLFAAHAHGRGADSAL</sequence>
<dbReference type="RefSeq" id="WP_258799184.1">
    <property type="nucleotide sequence ID" value="NZ_JANTHX010000007.1"/>
</dbReference>
<dbReference type="SMART" id="SM00345">
    <property type="entry name" value="HTH_GNTR"/>
    <property type="match status" value="1"/>
</dbReference>
<evidence type="ECO:0000313" key="6">
    <source>
        <dbReference type="Proteomes" id="UP001205337"/>
    </source>
</evidence>
<proteinExistence type="predicted"/>
<dbReference type="InterPro" id="IPR036388">
    <property type="entry name" value="WH-like_DNA-bd_sf"/>
</dbReference>
<dbReference type="InterPro" id="IPR008920">
    <property type="entry name" value="TF_FadR/GntR_C"/>
</dbReference>
<comment type="caution">
    <text evidence="5">The sequence shown here is derived from an EMBL/GenBank/DDBJ whole genome shotgun (WGS) entry which is preliminary data.</text>
</comment>
<dbReference type="PANTHER" id="PTHR43537:SF45">
    <property type="entry name" value="GNTR FAMILY REGULATORY PROTEIN"/>
    <property type="match status" value="1"/>
</dbReference>
<keyword evidence="2" id="KW-0238">DNA-binding</keyword>
<dbReference type="Pfam" id="PF07729">
    <property type="entry name" value="FCD"/>
    <property type="match status" value="1"/>
</dbReference>
<dbReference type="InterPro" id="IPR000524">
    <property type="entry name" value="Tscrpt_reg_HTH_GntR"/>
</dbReference>
<reference evidence="5 6" key="1">
    <citation type="submission" date="2022-08" db="EMBL/GenBank/DDBJ databases">
        <authorList>
            <person name="Li F."/>
        </authorList>
    </citation>
    <scope>NUCLEOTIDE SEQUENCE [LARGE SCALE GENOMIC DNA]</scope>
    <source>
        <strain evidence="5 6">10F1B-8-1</strain>
    </source>
</reference>
<dbReference type="EMBL" id="JANTHX010000007">
    <property type="protein sequence ID" value="MCS0500089.1"/>
    <property type="molecule type" value="Genomic_DNA"/>
</dbReference>
<accession>A0ABT1ZH95</accession>
<evidence type="ECO:0000256" key="2">
    <source>
        <dbReference type="ARBA" id="ARBA00023125"/>
    </source>
</evidence>
<gene>
    <name evidence="5" type="ORF">NUH29_11085</name>
</gene>
<dbReference type="Proteomes" id="UP001205337">
    <property type="component" value="Unassembled WGS sequence"/>
</dbReference>
<dbReference type="Gene3D" id="1.10.10.10">
    <property type="entry name" value="Winged helix-like DNA-binding domain superfamily/Winged helix DNA-binding domain"/>
    <property type="match status" value="1"/>
</dbReference>
<dbReference type="PANTHER" id="PTHR43537">
    <property type="entry name" value="TRANSCRIPTIONAL REGULATOR, GNTR FAMILY"/>
    <property type="match status" value="1"/>
</dbReference>
<evidence type="ECO:0000256" key="1">
    <source>
        <dbReference type="ARBA" id="ARBA00023015"/>
    </source>
</evidence>
<dbReference type="Gene3D" id="1.20.120.530">
    <property type="entry name" value="GntR ligand-binding domain-like"/>
    <property type="match status" value="1"/>
</dbReference>
<feature type="domain" description="HTH gntR-type" evidence="4">
    <location>
        <begin position="11"/>
        <end position="78"/>
    </location>
</feature>
<keyword evidence="3" id="KW-0804">Transcription</keyword>
<dbReference type="SUPFAM" id="SSF48008">
    <property type="entry name" value="GntR ligand-binding domain-like"/>
    <property type="match status" value="1"/>
</dbReference>
<dbReference type="SUPFAM" id="SSF46785">
    <property type="entry name" value="Winged helix' DNA-binding domain"/>
    <property type="match status" value="1"/>
</dbReference>
<dbReference type="InterPro" id="IPR036390">
    <property type="entry name" value="WH_DNA-bd_sf"/>
</dbReference>
<keyword evidence="6" id="KW-1185">Reference proteome</keyword>
<evidence type="ECO:0000259" key="4">
    <source>
        <dbReference type="PROSITE" id="PS50949"/>
    </source>
</evidence>
<protein>
    <submittedName>
        <fullName evidence="5">GntR family transcriptional regulator</fullName>
    </submittedName>
</protein>
<dbReference type="PROSITE" id="PS50949">
    <property type="entry name" value="HTH_GNTR"/>
    <property type="match status" value="1"/>
</dbReference>
<dbReference type="SMART" id="SM00895">
    <property type="entry name" value="FCD"/>
    <property type="match status" value="1"/>
</dbReference>
<organism evidence="5 6">
    <name type="scientific">Protaetiibacter mangrovi</name>
    <dbReference type="NCBI Taxonomy" id="2970926"/>
    <lineage>
        <taxon>Bacteria</taxon>
        <taxon>Bacillati</taxon>
        <taxon>Actinomycetota</taxon>
        <taxon>Actinomycetes</taxon>
        <taxon>Micrococcales</taxon>
        <taxon>Microbacteriaceae</taxon>
        <taxon>Protaetiibacter</taxon>
    </lineage>
</organism>
<dbReference type="CDD" id="cd07377">
    <property type="entry name" value="WHTH_GntR"/>
    <property type="match status" value="1"/>
</dbReference>
<name>A0ABT1ZH95_9MICO</name>
<evidence type="ECO:0000256" key="3">
    <source>
        <dbReference type="ARBA" id="ARBA00023163"/>
    </source>
</evidence>
<dbReference type="InterPro" id="IPR011711">
    <property type="entry name" value="GntR_C"/>
</dbReference>
<evidence type="ECO:0000313" key="5">
    <source>
        <dbReference type="EMBL" id="MCS0500089.1"/>
    </source>
</evidence>
<dbReference type="Pfam" id="PF00392">
    <property type="entry name" value="GntR"/>
    <property type="match status" value="1"/>
</dbReference>